<gene>
    <name evidence="1" type="ORF">FBZ96_1011013</name>
</gene>
<evidence type="ECO:0000313" key="2">
    <source>
        <dbReference type="Proteomes" id="UP000319949"/>
    </source>
</evidence>
<reference evidence="1 2" key="1">
    <citation type="submission" date="2019-06" db="EMBL/GenBank/DDBJ databases">
        <title>Genomic Encyclopedia of Type Strains, Phase IV (KMG-V): Genome sequencing to study the core and pangenomes of soil and plant-associated prokaryotes.</title>
        <authorList>
            <person name="Whitman W."/>
        </authorList>
    </citation>
    <scope>NUCLEOTIDE SEQUENCE [LARGE SCALE GENOMIC DNA]</scope>
    <source>
        <strain evidence="1 2">BR 510</strain>
    </source>
</reference>
<dbReference type="AlphaFoldDB" id="A0A560ED37"/>
<name>A0A560ED37_9BRAD</name>
<organism evidence="1 2">
    <name type="scientific">Bradyrhizobium stylosanthis</name>
    <dbReference type="NCBI Taxonomy" id="1803665"/>
    <lineage>
        <taxon>Bacteria</taxon>
        <taxon>Pseudomonadati</taxon>
        <taxon>Pseudomonadota</taxon>
        <taxon>Alphaproteobacteria</taxon>
        <taxon>Hyphomicrobiales</taxon>
        <taxon>Nitrobacteraceae</taxon>
        <taxon>Bradyrhizobium</taxon>
    </lineage>
</organism>
<proteinExistence type="predicted"/>
<sequence length="70" mass="8068">MECPNSISELRFRQIVRNAWAESTWGTNLHDRMADEGAPSYLTKERSKVELEAWIDTIVLEAVFIDIDAK</sequence>
<keyword evidence="2" id="KW-1185">Reference proteome</keyword>
<dbReference type="EMBL" id="VITK01000001">
    <property type="protein sequence ID" value="TWB07195.1"/>
    <property type="molecule type" value="Genomic_DNA"/>
</dbReference>
<evidence type="ECO:0000313" key="1">
    <source>
        <dbReference type="EMBL" id="TWB07195.1"/>
    </source>
</evidence>
<protein>
    <submittedName>
        <fullName evidence="1">Uncharacterized protein</fullName>
    </submittedName>
</protein>
<accession>A0A560ED37</accession>
<dbReference type="Proteomes" id="UP000319949">
    <property type="component" value="Unassembled WGS sequence"/>
</dbReference>
<comment type="caution">
    <text evidence="1">The sequence shown here is derived from an EMBL/GenBank/DDBJ whole genome shotgun (WGS) entry which is preliminary data.</text>
</comment>